<evidence type="ECO:0000256" key="2">
    <source>
        <dbReference type="ARBA" id="ARBA00008488"/>
    </source>
</evidence>
<reference evidence="9 10" key="1">
    <citation type="journal article" date="2006" name="Nat. Biotechnol.">
        <title>The genome and transcriptomes of the anti-tumor agent Clostridium novyi-NT.</title>
        <authorList>
            <person name="Bettegowda C."/>
            <person name="Huang X."/>
            <person name="Lin J."/>
            <person name="Cheong I."/>
            <person name="Kohli M."/>
            <person name="Szabo S.A."/>
            <person name="Zhang X."/>
            <person name="Diaz L.A. Jr."/>
            <person name="Velculescu V.E."/>
            <person name="Parmigiani G."/>
            <person name="Kinzler K.W."/>
            <person name="Vogelstein B."/>
            <person name="Zhou S."/>
        </authorList>
    </citation>
    <scope>NUCLEOTIDE SEQUENCE [LARGE SCALE GENOMIC DNA]</scope>
    <source>
        <strain evidence="9 10">NT</strain>
    </source>
</reference>
<feature type="binding site" evidence="7">
    <location>
        <position position="205"/>
    </location>
    <ligand>
        <name>Zn(2+)</name>
        <dbReference type="ChEBI" id="CHEBI:29105"/>
    </ligand>
</feature>
<evidence type="ECO:0000256" key="8">
    <source>
        <dbReference type="SAM" id="Phobius"/>
    </source>
</evidence>
<dbReference type="eggNOG" id="COG1272">
    <property type="taxonomic scope" value="Bacteria"/>
</dbReference>
<feature type="transmembrane region" description="Helical" evidence="8">
    <location>
        <begin position="145"/>
        <end position="164"/>
    </location>
</feature>
<dbReference type="KEGG" id="cno:NT01CX_2305"/>
<dbReference type="GO" id="GO:0140911">
    <property type="term" value="F:pore-forming activity"/>
    <property type="evidence" value="ECO:0007669"/>
    <property type="project" value="InterPro"/>
</dbReference>
<dbReference type="InterPro" id="IPR004254">
    <property type="entry name" value="AdipoR/HlyIII-related"/>
</dbReference>
<dbReference type="GO" id="GO:0046872">
    <property type="term" value="F:metal ion binding"/>
    <property type="evidence" value="ECO:0007669"/>
    <property type="project" value="UniProtKB-KW"/>
</dbReference>
<feature type="transmembrane region" description="Helical" evidence="8">
    <location>
        <begin position="118"/>
        <end position="138"/>
    </location>
</feature>
<evidence type="ECO:0000256" key="4">
    <source>
        <dbReference type="ARBA" id="ARBA00022692"/>
    </source>
</evidence>
<keyword evidence="7" id="KW-0479">Metal-binding</keyword>
<dbReference type="InterPro" id="IPR005744">
    <property type="entry name" value="Hy-lIII"/>
</dbReference>
<dbReference type="PANTHER" id="PTHR20855">
    <property type="entry name" value="ADIPOR/PROGESTIN RECEPTOR-RELATED"/>
    <property type="match status" value="1"/>
</dbReference>
<dbReference type="EMBL" id="CP000382">
    <property type="protein sequence ID" value="ABK61636.1"/>
    <property type="molecule type" value="Genomic_DNA"/>
</dbReference>
<feature type="binding site" evidence="7">
    <location>
        <position position="76"/>
    </location>
    <ligand>
        <name>Zn(2+)</name>
        <dbReference type="ChEBI" id="CHEBI:29105"/>
    </ligand>
</feature>
<comment type="subcellular location">
    <subcellularLocation>
        <location evidence="1">Cell membrane</location>
        <topology evidence="1">Multi-pass membrane protein</topology>
    </subcellularLocation>
</comment>
<keyword evidence="10" id="KW-1185">Reference proteome</keyword>
<accession>A0Q176</accession>
<evidence type="ECO:0000313" key="9">
    <source>
        <dbReference type="EMBL" id="ABK61636.1"/>
    </source>
</evidence>
<protein>
    <submittedName>
        <fullName evidence="9">Hemolysin III</fullName>
    </submittedName>
</protein>
<feature type="transmembrane region" description="Helical" evidence="8">
    <location>
        <begin position="95"/>
        <end position="112"/>
    </location>
</feature>
<feature type="binding site" evidence="7">
    <location>
        <position position="209"/>
    </location>
    <ligand>
        <name>Zn(2+)</name>
        <dbReference type="ChEBI" id="CHEBI:29105"/>
    </ligand>
</feature>
<feature type="transmembrane region" description="Helical" evidence="8">
    <location>
        <begin position="202"/>
        <end position="222"/>
    </location>
</feature>
<sequence length="228" mass="26489">MHIYIIEIRRWFKVNRFREPVSGFTHLFGVIISIIGLIVLINYERNIKYSSSLACVAVIIFGISLILLYTASSVYHLIKAPDKVIKFLRRIDHSMIYVLIAGTYTPVCLITLQGKLRWIMFSLIWILALSGVLFKIFWFKSPRWLSTLLYIFMGWIAVFIISPLAKSMDIRGIELMFIGGVLYTLGAVIYATKWPRIKSKVFGFHEIFHLFVLAGSFCHYFMVLKYIL</sequence>
<dbReference type="GO" id="GO:0005886">
    <property type="term" value="C:plasma membrane"/>
    <property type="evidence" value="ECO:0007669"/>
    <property type="project" value="UniProtKB-SubCell"/>
</dbReference>
<comment type="similarity">
    <text evidence="2">Belongs to the UPF0073 (Hly-III) family.</text>
</comment>
<evidence type="ECO:0000256" key="7">
    <source>
        <dbReference type="PIRSR" id="PIRSR604254-1"/>
    </source>
</evidence>
<evidence type="ECO:0000313" key="10">
    <source>
        <dbReference type="Proteomes" id="UP000008220"/>
    </source>
</evidence>
<keyword evidence="7" id="KW-0862">Zinc</keyword>
<dbReference type="Pfam" id="PF03006">
    <property type="entry name" value="HlyIII"/>
    <property type="match status" value="1"/>
</dbReference>
<evidence type="ECO:0000256" key="6">
    <source>
        <dbReference type="ARBA" id="ARBA00023136"/>
    </source>
</evidence>
<keyword evidence="5 8" id="KW-1133">Transmembrane helix</keyword>
<proteinExistence type="inferred from homology"/>
<dbReference type="NCBIfam" id="TIGR01065">
    <property type="entry name" value="hlyIII"/>
    <property type="match status" value="1"/>
</dbReference>
<dbReference type="Proteomes" id="UP000008220">
    <property type="component" value="Chromosome"/>
</dbReference>
<evidence type="ECO:0000256" key="5">
    <source>
        <dbReference type="ARBA" id="ARBA00022989"/>
    </source>
</evidence>
<evidence type="ECO:0000256" key="1">
    <source>
        <dbReference type="ARBA" id="ARBA00004651"/>
    </source>
</evidence>
<feature type="transmembrane region" description="Helical" evidence="8">
    <location>
        <begin position="49"/>
        <end position="75"/>
    </location>
</feature>
<dbReference type="HOGENOM" id="CLU_051078_2_1_9"/>
<name>A0Q176_CLONN</name>
<organism evidence="9 10">
    <name type="scientific">Clostridium novyi (strain NT)</name>
    <dbReference type="NCBI Taxonomy" id="386415"/>
    <lineage>
        <taxon>Bacteria</taxon>
        <taxon>Bacillati</taxon>
        <taxon>Bacillota</taxon>
        <taxon>Clostridia</taxon>
        <taxon>Eubacteriales</taxon>
        <taxon>Clostridiaceae</taxon>
        <taxon>Clostridium</taxon>
    </lineage>
</organism>
<keyword evidence="4 8" id="KW-0812">Transmembrane</keyword>
<keyword evidence="6 8" id="KW-0472">Membrane</keyword>
<dbReference type="AlphaFoldDB" id="A0Q176"/>
<keyword evidence="3" id="KW-1003">Cell membrane</keyword>
<dbReference type="PANTHER" id="PTHR20855:SF3">
    <property type="entry name" value="LD03007P"/>
    <property type="match status" value="1"/>
</dbReference>
<dbReference type="STRING" id="386415.NT01CX_2305"/>
<evidence type="ECO:0000256" key="3">
    <source>
        <dbReference type="ARBA" id="ARBA00022475"/>
    </source>
</evidence>
<feature type="transmembrane region" description="Helical" evidence="8">
    <location>
        <begin position="21"/>
        <end position="43"/>
    </location>
</feature>
<gene>
    <name evidence="9" type="ordered locus">NT01CX_2305</name>
</gene>
<feature type="transmembrane region" description="Helical" evidence="8">
    <location>
        <begin position="170"/>
        <end position="190"/>
    </location>
</feature>